<dbReference type="Proteomes" id="UP000005156">
    <property type="component" value="Unassembled WGS sequence"/>
</dbReference>
<accession>F3QL79</accession>
<sequence length="44" mass="5460">MWVNVLFIFKVSMKTEWFHFMDKKEVKTETRIRFLNSNSVLLKH</sequence>
<gene>
    <name evidence="1" type="ORF">HMPREF9439_01696</name>
</gene>
<evidence type="ECO:0000313" key="1">
    <source>
        <dbReference type="EMBL" id="EGG53834.1"/>
    </source>
</evidence>
<dbReference type="AlphaFoldDB" id="F3QL79"/>
<dbReference type="HOGENOM" id="CLU_3219663_0_0_4"/>
<protein>
    <submittedName>
        <fullName evidence="1">Uncharacterized protein</fullName>
    </submittedName>
</protein>
<organism evidence="1 2">
    <name type="scientific">Parasutterella excrementihominis YIT 11859</name>
    <dbReference type="NCBI Taxonomy" id="762966"/>
    <lineage>
        <taxon>Bacteria</taxon>
        <taxon>Pseudomonadati</taxon>
        <taxon>Pseudomonadota</taxon>
        <taxon>Betaproteobacteria</taxon>
        <taxon>Burkholderiales</taxon>
        <taxon>Sutterellaceae</taxon>
        <taxon>Parasutterella</taxon>
    </lineage>
</organism>
<name>F3QL79_9BURK</name>
<reference evidence="1 2" key="1">
    <citation type="submission" date="2011-02" db="EMBL/GenBank/DDBJ databases">
        <authorList>
            <person name="Weinstock G."/>
            <person name="Sodergren E."/>
            <person name="Clifton S."/>
            <person name="Fulton L."/>
            <person name="Fulton B."/>
            <person name="Courtney L."/>
            <person name="Fronick C."/>
            <person name="Harrison M."/>
            <person name="Strong C."/>
            <person name="Farmer C."/>
            <person name="Delahaunty K."/>
            <person name="Markovic C."/>
            <person name="Hall O."/>
            <person name="Minx P."/>
            <person name="Tomlinson C."/>
            <person name="Mitreva M."/>
            <person name="Hou S."/>
            <person name="Chen J."/>
            <person name="Wollam A."/>
            <person name="Pepin K.H."/>
            <person name="Johnson M."/>
            <person name="Bhonagiri V."/>
            <person name="Zhang X."/>
            <person name="Suruliraj S."/>
            <person name="Warren W."/>
            <person name="Chinwalla A."/>
            <person name="Mardis E.R."/>
            <person name="Wilson R.K."/>
        </authorList>
    </citation>
    <scope>NUCLEOTIDE SEQUENCE [LARGE SCALE GENOMIC DNA]</scope>
    <source>
        <strain evidence="1 2">YIT 11859</strain>
    </source>
</reference>
<keyword evidence="2" id="KW-1185">Reference proteome</keyword>
<dbReference type="EMBL" id="AFBP01000050">
    <property type="protein sequence ID" value="EGG53834.1"/>
    <property type="molecule type" value="Genomic_DNA"/>
</dbReference>
<comment type="caution">
    <text evidence="1">The sequence shown here is derived from an EMBL/GenBank/DDBJ whole genome shotgun (WGS) entry which is preliminary data.</text>
</comment>
<proteinExistence type="predicted"/>
<evidence type="ECO:0000313" key="2">
    <source>
        <dbReference type="Proteomes" id="UP000005156"/>
    </source>
</evidence>